<dbReference type="PANTHER" id="PTHR42760:SF37">
    <property type="entry name" value="CLAVALDEHYDE DEHYDROGENASE"/>
    <property type="match status" value="1"/>
</dbReference>
<protein>
    <submittedName>
        <fullName evidence="4">NAD(P)-binding protein</fullName>
    </submittedName>
</protein>
<dbReference type="Pfam" id="PF00106">
    <property type="entry name" value="adh_short"/>
    <property type="match status" value="1"/>
</dbReference>
<dbReference type="InterPro" id="IPR036291">
    <property type="entry name" value="NAD(P)-bd_dom_sf"/>
</dbReference>
<sequence length="300" mass="32145">MGMPPPESGYAFPGLENLKSDIYPTISASSNPALRQPDKVVLITGAGRGCGRAMALQYVHAGVAAIFLVARTASQLDEVESSIKSINSSTRVYKHSVDVTSEDAVSSLASTVKEKEGGRLDILINNAGGGDPWTLITETTPKDYWSTFEVNVKGPYLFLHAFLPLLLETAEKYKIGTNVINVASIGAVSVRPTASSYMISKLAVQRLAEFVNAEYGDKGVVAVGIHPGGIETELSKDVPALKGLLNDTVDLPGGFVVWLTATPRTWLAGRYVSATWDVEKLESMKDEIVSGDKLKVKMVV</sequence>
<proteinExistence type="inferred from homology"/>
<accession>A0A6A6T6F8</accession>
<keyword evidence="2" id="KW-0560">Oxidoreductase</keyword>
<dbReference type="AlphaFoldDB" id="A0A6A6T6F8"/>
<evidence type="ECO:0000256" key="3">
    <source>
        <dbReference type="RuleBase" id="RU000363"/>
    </source>
</evidence>
<dbReference type="EMBL" id="MU004350">
    <property type="protein sequence ID" value="KAF2655340.1"/>
    <property type="molecule type" value="Genomic_DNA"/>
</dbReference>
<dbReference type="OrthoDB" id="1933717at2759"/>
<dbReference type="SUPFAM" id="SSF51735">
    <property type="entry name" value="NAD(P)-binding Rossmann-fold domains"/>
    <property type="match status" value="1"/>
</dbReference>
<dbReference type="PANTHER" id="PTHR42760">
    <property type="entry name" value="SHORT-CHAIN DEHYDROGENASES/REDUCTASES FAMILY MEMBER"/>
    <property type="match status" value="1"/>
</dbReference>
<dbReference type="Proteomes" id="UP000799324">
    <property type="component" value="Unassembled WGS sequence"/>
</dbReference>
<dbReference type="CDD" id="cd05233">
    <property type="entry name" value="SDR_c"/>
    <property type="match status" value="1"/>
</dbReference>
<evidence type="ECO:0000256" key="2">
    <source>
        <dbReference type="ARBA" id="ARBA00023002"/>
    </source>
</evidence>
<name>A0A6A6T6F8_9PLEO</name>
<dbReference type="Gene3D" id="3.40.50.720">
    <property type="entry name" value="NAD(P)-binding Rossmann-like Domain"/>
    <property type="match status" value="1"/>
</dbReference>
<keyword evidence="5" id="KW-1185">Reference proteome</keyword>
<evidence type="ECO:0000313" key="5">
    <source>
        <dbReference type="Proteomes" id="UP000799324"/>
    </source>
</evidence>
<reference evidence="4" key="1">
    <citation type="journal article" date="2020" name="Stud. Mycol.">
        <title>101 Dothideomycetes genomes: a test case for predicting lifestyles and emergence of pathogens.</title>
        <authorList>
            <person name="Haridas S."/>
            <person name="Albert R."/>
            <person name="Binder M."/>
            <person name="Bloem J."/>
            <person name="Labutti K."/>
            <person name="Salamov A."/>
            <person name="Andreopoulos B."/>
            <person name="Baker S."/>
            <person name="Barry K."/>
            <person name="Bills G."/>
            <person name="Bluhm B."/>
            <person name="Cannon C."/>
            <person name="Castanera R."/>
            <person name="Culley D."/>
            <person name="Daum C."/>
            <person name="Ezra D."/>
            <person name="Gonzalez J."/>
            <person name="Henrissat B."/>
            <person name="Kuo A."/>
            <person name="Liang C."/>
            <person name="Lipzen A."/>
            <person name="Lutzoni F."/>
            <person name="Magnuson J."/>
            <person name="Mondo S."/>
            <person name="Nolan M."/>
            <person name="Ohm R."/>
            <person name="Pangilinan J."/>
            <person name="Park H.-J."/>
            <person name="Ramirez L."/>
            <person name="Alfaro M."/>
            <person name="Sun H."/>
            <person name="Tritt A."/>
            <person name="Yoshinaga Y."/>
            <person name="Zwiers L.-H."/>
            <person name="Turgeon B."/>
            <person name="Goodwin S."/>
            <person name="Spatafora J."/>
            <person name="Crous P."/>
            <person name="Grigoriev I."/>
        </authorList>
    </citation>
    <scope>NUCLEOTIDE SEQUENCE</scope>
    <source>
        <strain evidence="4">CBS 122681</strain>
    </source>
</reference>
<dbReference type="InterPro" id="IPR002347">
    <property type="entry name" value="SDR_fam"/>
</dbReference>
<dbReference type="PRINTS" id="PR00080">
    <property type="entry name" value="SDRFAMILY"/>
</dbReference>
<dbReference type="GO" id="GO:0016616">
    <property type="term" value="F:oxidoreductase activity, acting on the CH-OH group of donors, NAD or NADP as acceptor"/>
    <property type="evidence" value="ECO:0007669"/>
    <property type="project" value="TreeGrafter"/>
</dbReference>
<comment type="similarity">
    <text evidence="1 3">Belongs to the short-chain dehydrogenases/reductases (SDR) family.</text>
</comment>
<evidence type="ECO:0000313" key="4">
    <source>
        <dbReference type="EMBL" id="KAF2655340.1"/>
    </source>
</evidence>
<dbReference type="PRINTS" id="PR00081">
    <property type="entry name" value="GDHRDH"/>
</dbReference>
<evidence type="ECO:0000256" key="1">
    <source>
        <dbReference type="ARBA" id="ARBA00006484"/>
    </source>
</evidence>
<organism evidence="4 5">
    <name type="scientific">Lophiostoma macrostomum CBS 122681</name>
    <dbReference type="NCBI Taxonomy" id="1314788"/>
    <lineage>
        <taxon>Eukaryota</taxon>
        <taxon>Fungi</taxon>
        <taxon>Dikarya</taxon>
        <taxon>Ascomycota</taxon>
        <taxon>Pezizomycotina</taxon>
        <taxon>Dothideomycetes</taxon>
        <taxon>Pleosporomycetidae</taxon>
        <taxon>Pleosporales</taxon>
        <taxon>Lophiostomataceae</taxon>
        <taxon>Lophiostoma</taxon>
    </lineage>
</organism>
<gene>
    <name evidence="4" type="ORF">K491DRAFT_678912</name>
</gene>